<accession>A0A242MZC7</accession>
<gene>
    <name evidence="1" type="ORF">PAMC26510_10275</name>
</gene>
<name>A0A242MZC7_CABSO</name>
<organism evidence="1 2">
    <name type="scientific">Caballeronia sordidicola</name>
    <name type="common">Burkholderia sordidicola</name>
    <dbReference type="NCBI Taxonomy" id="196367"/>
    <lineage>
        <taxon>Bacteria</taxon>
        <taxon>Pseudomonadati</taxon>
        <taxon>Pseudomonadota</taxon>
        <taxon>Betaproteobacteria</taxon>
        <taxon>Burkholderiales</taxon>
        <taxon>Burkholderiaceae</taxon>
        <taxon>Caballeronia</taxon>
    </lineage>
</organism>
<comment type="caution">
    <text evidence="1">The sequence shown here is derived from an EMBL/GenBank/DDBJ whole genome shotgun (WGS) entry which is preliminary data.</text>
</comment>
<evidence type="ECO:0000313" key="2">
    <source>
        <dbReference type="Proteomes" id="UP000194546"/>
    </source>
</evidence>
<proteinExistence type="predicted"/>
<sequence>MCRRAGSMAPDLLIAFVSIRLFNIRRAIADSTAVSQTHRDI</sequence>
<evidence type="ECO:0000313" key="1">
    <source>
        <dbReference type="EMBL" id="OTP76780.1"/>
    </source>
</evidence>
<dbReference type="AlphaFoldDB" id="A0A242MZC7"/>
<dbReference type="Proteomes" id="UP000194546">
    <property type="component" value="Unassembled WGS sequence"/>
</dbReference>
<protein>
    <submittedName>
        <fullName evidence="1">Uncharacterized protein</fullName>
    </submittedName>
</protein>
<reference evidence="1 2" key="1">
    <citation type="submission" date="2017-03" db="EMBL/GenBank/DDBJ databases">
        <title>Genome analysis of strain PAMC 26510.</title>
        <authorList>
            <person name="Oh H.-M."/>
            <person name="Yang J.-A."/>
        </authorList>
    </citation>
    <scope>NUCLEOTIDE SEQUENCE [LARGE SCALE GENOMIC DNA]</scope>
    <source>
        <strain evidence="1 2">PAMC 26510</strain>
    </source>
</reference>
<dbReference type="EMBL" id="NBTY01000055">
    <property type="protein sequence ID" value="OTP76780.1"/>
    <property type="molecule type" value="Genomic_DNA"/>
</dbReference>